<protein>
    <submittedName>
        <fullName evidence="1">Uncharacterized protein</fullName>
    </submittedName>
</protein>
<accession>A0A1B8Q6W6</accession>
<evidence type="ECO:0000313" key="2">
    <source>
        <dbReference type="Proteomes" id="UP000092607"/>
    </source>
</evidence>
<dbReference type="AlphaFoldDB" id="A0A1B8Q6W6"/>
<sequence length="134" mass="14804">MAVFPKNINDYCKIKLANCLGLFGEIGLIWGGGCFTIGLCKSTSKSSIMVIEISLLPQVVQQQILAVEQGQTVAFTNHGKVIGTLSGEKPKDSLMAVAGILQGKNIDGLEYERQIRSEWVREYEINRFNYQSFG</sequence>
<dbReference type="Proteomes" id="UP000092607">
    <property type="component" value="Unassembled WGS sequence"/>
</dbReference>
<proteinExistence type="predicted"/>
<reference evidence="1 2" key="1">
    <citation type="submission" date="2016-06" db="EMBL/GenBank/DDBJ databases">
        <title>Draft genome of Moraxella lacunata CCUG 57757A.</title>
        <authorList>
            <person name="Salva-Serra F."/>
            <person name="Engstrom-Jakobsson H."/>
            <person name="Thorell K."/>
            <person name="Gonzales-Siles L."/>
            <person name="Karlsson R."/>
            <person name="Boulund F."/>
            <person name="Engstrand L."/>
            <person name="Kristiansson E."/>
            <person name="Moore E."/>
        </authorList>
    </citation>
    <scope>NUCLEOTIDE SEQUENCE [LARGE SCALE GENOMIC DNA]</scope>
    <source>
        <strain evidence="1 2">CCUG 57757A</strain>
    </source>
</reference>
<gene>
    <name evidence="1" type="ORF">A9309_02095</name>
</gene>
<organism evidence="1 2">
    <name type="scientific">Moraxella lacunata</name>
    <dbReference type="NCBI Taxonomy" id="477"/>
    <lineage>
        <taxon>Bacteria</taxon>
        <taxon>Pseudomonadati</taxon>
        <taxon>Pseudomonadota</taxon>
        <taxon>Gammaproteobacteria</taxon>
        <taxon>Moraxellales</taxon>
        <taxon>Moraxellaceae</taxon>
        <taxon>Moraxella</taxon>
    </lineage>
</organism>
<evidence type="ECO:0000313" key="1">
    <source>
        <dbReference type="EMBL" id="OBX65524.1"/>
    </source>
</evidence>
<dbReference type="EMBL" id="LZMS01000034">
    <property type="protein sequence ID" value="OBX65524.1"/>
    <property type="molecule type" value="Genomic_DNA"/>
</dbReference>
<name>A0A1B8Q6W6_MORLA</name>
<comment type="caution">
    <text evidence="1">The sequence shown here is derived from an EMBL/GenBank/DDBJ whole genome shotgun (WGS) entry which is preliminary data.</text>
</comment>